<sequence length="478" mass="50308">MSAAGDDDRGHLPEPDVVLEGRFAADHERRYAHVPFTVPPGLSQIHVRYDYSHRIASDPQLRGGNTLDIGLFDERGIEAGGPGFRGWSGSAKRAFTVGRDWSTPPYKPGPINAGEWHALLGPYKVAPDGLAYRVEVWFDPGLTDRPPDVRLRSPRRPDLPPPAEPGWVRADLHAHTLYSDGDAWPAELLVAAAEAGLDVLGITDHNAAVSPVAPDGADGTLPLLVPGVEVTTYGGHWNAWGGRGGWIEFREPEGTAVQAAVDGAVAGGAFVSVNHPKPFGPPWAYPEVTGFHAVEVWNGAWLGLNAIALAHWERLLRAGQRPIALGGSDTHYLHAARDGRVSGPLGVARLGHPTTWVGLRPGAPPTAPAVLAEIRAGRCFVSASPAGPQLYLVRATDGAQPDGEVGPVSVRAVGGRGATLSLIGRDGCLAASPVPGDDWAATVAVPPGTPYVRAQLTDATGGVLALTNPVWHDTPQTL</sequence>
<dbReference type="InterPro" id="IPR016195">
    <property type="entry name" value="Pol/histidinol_Pase-like"/>
</dbReference>
<accession>A0A6J4VI10</accession>
<protein>
    <recommendedName>
        <fullName evidence="1">Polymerase/histidinol phosphatase N-terminal domain-containing protein</fullName>
    </recommendedName>
</protein>
<dbReference type="NCBIfam" id="NF038032">
    <property type="entry name" value="CehA_McbA_metalo"/>
    <property type="match status" value="1"/>
</dbReference>
<dbReference type="PANTHER" id="PTHR42924">
    <property type="entry name" value="EXONUCLEASE"/>
    <property type="match status" value="1"/>
</dbReference>
<reference evidence="2" key="1">
    <citation type="submission" date="2020-02" db="EMBL/GenBank/DDBJ databases">
        <authorList>
            <person name="Meier V. D."/>
        </authorList>
    </citation>
    <scope>NUCLEOTIDE SEQUENCE</scope>
    <source>
        <strain evidence="2">AVDCRST_MAG49</strain>
    </source>
</reference>
<feature type="domain" description="Polymerase/histidinol phosphatase N-terminal" evidence="1">
    <location>
        <begin position="170"/>
        <end position="234"/>
    </location>
</feature>
<dbReference type="GO" id="GO:0004534">
    <property type="term" value="F:5'-3' RNA exonuclease activity"/>
    <property type="evidence" value="ECO:0007669"/>
    <property type="project" value="TreeGrafter"/>
</dbReference>
<evidence type="ECO:0000259" key="1">
    <source>
        <dbReference type="SMART" id="SM00481"/>
    </source>
</evidence>
<dbReference type="SUPFAM" id="SSF89550">
    <property type="entry name" value="PHP domain-like"/>
    <property type="match status" value="1"/>
</dbReference>
<name>A0A6J4VI10_9BACT</name>
<dbReference type="InterPro" id="IPR003141">
    <property type="entry name" value="Pol/His_phosphatase_N"/>
</dbReference>
<dbReference type="EMBL" id="CADCWG010000317">
    <property type="protein sequence ID" value="CAA9578489.1"/>
    <property type="molecule type" value="Genomic_DNA"/>
</dbReference>
<dbReference type="InterPro" id="IPR052018">
    <property type="entry name" value="PHP_domain"/>
</dbReference>
<dbReference type="GO" id="GO:0035312">
    <property type="term" value="F:5'-3' DNA exonuclease activity"/>
    <property type="evidence" value="ECO:0007669"/>
    <property type="project" value="TreeGrafter"/>
</dbReference>
<dbReference type="Gene3D" id="3.20.20.140">
    <property type="entry name" value="Metal-dependent hydrolases"/>
    <property type="match status" value="1"/>
</dbReference>
<dbReference type="AlphaFoldDB" id="A0A6J4VI10"/>
<proteinExistence type="predicted"/>
<dbReference type="SMART" id="SM00481">
    <property type="entry name" value="POLIIIAc"/>
    <property type="match status" value="1"/>
</dbReference>
<evidence type="ECO:0000313" key="2">
    <source>
        <dbReference type="EMBL" id="CAA9578489.1"/>
    </source>
</evidence>
<gene>
    <name evidence="2" type="ORF">AVDCRST_MAG49-4519</name>
</gene>
<organism evidence="2">
    <name type="scientific">uncultured Thermomicrobiales bacterium</name>
    <dbReference type="NCBI Taxonomy" id="1645740"/>
    <lineage>
        <taxon>Bacteria</taxon>
        <taxon>Pseudomonadati</taxon>
        <taxon>Thermomicrobiota</taxon>
        <taxon>Thermomicrobia</taxon>
        <taxon>Thermomicrobiales</taxon>
        <taxon>environmental samples</taxon>
    </lineage>
</organism>
<dbReference type="PANTHER" id="PTHR42924:SF3">
    <property type="entry name" value="POLYMERASE_HISTIDINOL PHOSPHATASE N-TERMINAL DOMAIN-CONTAINING PROTEIN"/>
    <property type="match status" value="1"/>
</dbReference>